<gene>
    <name evidence="4" type="ORF">DGYR_LOCUS4751</name>
</gene>
<dbReference type="InterPro" id="IPR043129">
    <property type="entry name" value="ATPase_NBD"/>
</dbReference>
<dbReference type="SUPFAM" id="SSF53067">
    <property type="entry name" value="Actin-like ATPase domain"/>
    <property type="match status" value="2"/>
</dbReference>
<dbReference type="GO" id="GO:0140662">
    <property type="term" value="F:ATP-dependent protein folding chaperone"/>
    <property type="evidence" value="ECO:0007669"/>
    <property type="project" value="InterPro"/>
</dbReference>
<dbReference type="PROSITE" id="PS00329">
    <property type="entry name" value="HSP70_2"/>
    <property type="match status" value="1"/>
</dbReference>
<dbReference type="PANTHER" id="PTHR19375">
    <property type="entry name" value="HEAT SHOCK PROTEIN 70KDA"/>
    <property type="match status" value="1"/>
</dbReference>
<evidence type="ECO:0000256" key="3">
    <source>
        <dbReference type="ARBA" id="ARBA00022840"/>
    </source>
</evidence>
<evidence type="ECO:0000256" key="1">
    <source>
        <dbReference type="ARBA" id="ARBA00007381"/>
    </source>
</evidence>
<dbReference type="Proteomes" id="UP000549394">
    <property type="component" value="Unassembled WGS sequence"/>
</dbReference>
<protein>
    <submittedName>
        <fullName evidence="4">DgyrCDS5023</fullName>
    </submittedName>
</protein>
<dbReference type="GO" id="GO:0005524">
    <property type="term" value="F:ATP binding"/>
    <property type="evidence" value="ECO:0007669"/>
    <property type="project" value="UniProtKB-KW"/>
</dbReference>
<dbReference type="Gene3D" id="3.90.640.10">
    <property type="entry name" value="Actin, Chain A, domain 4"/>
    <property type="match status" value="1"/>
</dbReference>
<sequence>MSQKFLPPPKPGIVGIDLGTTYSCVGVYQAGTGKVKILENRDGDQCIPSVVAFSENDVVVGYKAQAIGSPDSTIYDAKRFIGKKFKKSELEKEASRYSFQMVADEYGQIRYKLVEKPKDIDTLVSPEFIGSRVIDNLKSTAEKALEKKVTLGVMSVPAEFNEDQRNATIHAAKIAGIDILRVINEPTAAALAYGLHKKPDISYVLVVDLGGGTLDVSLLNVQGGMFITMGMAGNNHLGGQDFNERLLQYLITQIKQKYKINTLDLSDINSLRMLVEKTKRVLSSEMTSKIVLPLKTLNGETFHFTIKREIFEDLISDLVKKVLEPIKRVIDFVKMEPEDIDEVVLVGGSTRTPSVRKLLAEFFGKKPNTSIDPELAVVSGVAVQAGVIGGAWPLQVSAVEARTSVRKIHIS</sequence>
<comment type="caution">
    <text evidence="4">The sequence shown here is derived from an EMBL/GenBank/DDBJ whole genome shotgun (WGS) entry which is preliminary data.</text>
</comment>
<comment type="similarity">
    <text evidence="1">Belongs to the heat shock protein 70 family.</text>
</comment>
<dbReference type="Gene3D" id="3.30.420.40">
    <property type="match status" value="2"/>
</dbReference>
<keyword evidence="5" id="KW-1185">Reference proteome</keyword>
<dbReference type="OrthoDB" id="2401965at2759"/>
<keyword evidence="2" id="KW-0547">Nucleotide-binding</keyword>
<keyword evidence="3" id="KW-0067">ATP-binding</keyword>
<dbReference type="InterPro" id="IPR018181">
    <property type="entry name" value="Heat_shock_70_CS"/>
</dbReference>
<dbReference type="Pfam" id="PF00012">
    <property type="entry name" value="HSP70"/>
    <property type="match status" value="1"/>
</dbReference>
<accession>A0A7I8VKX7</accession>
<proteinExistence type="inferred from homology"/>
<evidence type="ECO:0000313" key="5">
    <source>
        <dbReference type="Proteomes" id="UP000549394"/>
    </source>
</evidence>
<dbReference type="PRINTS" id="PR00301">
    <property type="entry name" value="HEATSHOCK70"/>
</dbReference>
<organism evidence="4 5">
    <name type="scientific">Dimorphilus gyrociliatus</name>
    <dbReference type="NCBI Taxonomy" id="2664684"/>
    <lineage>
        <taxon>Eukaryota</taxon>
        <taxon>Metazoa</taxon>
        <taxon>Spiralia</taxon>
        <taxon>Lophotrochozoa</taxon>
        <taxon>Annelida</taxon>
        <taxon>Polychaeta</taxon>
        <taxon>Polychaeta incertae sedis</taxon>
        <taxon>Dinophilidae</taxon>
        <taxon>Dimorphilus</taxon>
    </lineage>
</organism>
<dbReference type="FunFam" id="3.90.640.10:FF:000003">
    <property type="entry name" value="Molecular chaperone DnaK"/>
    <property type="match status" value="1"/>
</dbReference>
<dbReference type="AlphaFoldDB" id="A0A7I8VKX7"/>
<dbReference type="PROSITE" id="PS00297">
    <property type="entry name" value="HSP70_1"/>
    <property type="match status" value="1"/>
</dbReference>
<evidence type="ECO:0000313" key="4">
    <source>
        <dbReference type="EMBL" id="CAD5116096.1"/>
    </source>
</evidence>
<name>A0A7I8VKX7_9ANNE</name>
<evidence type="ECO:0000256" key="2">
    <source>
        <dbReference type="ARBA" id="ARBA00022741"/>
    </source>
</evidence>
<dbReference type="EMBL" id="CAJFCJ010000006">
    <property type="protein sequence ID" value="CAD5116096.1"/>
    <property type="molecule type" value="Genomic_DNA"/>
</dbReference>
<reference evidence="4 5" key="1">
    <citation type="submission" date="2020-08" db="EMBL/GenBank/DDBJ databases">
        <authorList>
            <person name="Hejnol A."/>
        </authorList>
    </citation>
    <scope>NUCLEOTIDE SEQUENCE [LARGE SCALE GENOMIC DNA]</scope>
</reference>
<dbReference type="InterPro" id="IPR013126">
    <property type="entry name" value="Hsp_70_fam"/>
</dbReference>